<feature type="domain" description="Peptidase S9 prolyl oligopeptidase catalytic" evidence="2">
    <location>
        <begin position="126"/>
        <end position="180"/>
    </location>
</feature>
<proteinExistence type="predicted"/>
<evidence type="ECO:0000259" key="2">
    <source>
        <dbReference type="Pfam" id="PF00326"/>
    </source>
</evidence>
<reference evidence="3 4" key="1">
    <citation type="submission" date="2024-04" db="EMBL/GenBank/DDBJ databases">
        <title>Novel species of the genus Ideonella isolated from streams.</title>
        <authorList>
            <person name="Lu H."/>
        </authorList>
    </citation>
    <scope>NUCLEOTIDE SEQUENCE [LARGE SCALE GENOMIC DNA]</scope>
    <source>
        <strain evidence="3 4">DXS22W</strain>
    </source>
</reference>
<dbReference type="Pfam" id="PF00326">
    <property type="entry name" value="Peptidase_S9"/>
    <property type="match status" value="1"/>
</dbReference>
<dbReference type="SUPFAM" id="SSF53474">
    <property type="entry name" value="alpha/beta-Hydrolases"/>
    <property type="match status" value="1"/>
</dbReference>
<keyword evidence="1" id="KW-0732">Signal</keyword>
<dbReference type="InterPro" id="IPR029058">
    <property type="entry name" value="AB_hydrolase_fold"/>
</dbReference>
<keyword evidence="4" id="KW-1185">Reference proteome</keyword>
<evidence type="ECO:0000313" key="3">
    <source>
        <dbReference type="EMBL" id="MEK8052719.1"/>
    </source>
</evidence>
<gene>
    <name evidence="3" type="ORF">AACH10_20885</name>
</gene>
<feature type="signal peptide" evidence="1">
    <location>
        <begin position="1"/>
        <end position="22"/>
    </location>
</feature>
<protein>
    <submittedName>
        <fullName evidence="3">Prolyl oligopeptidase family serine peptidase</fullName>
    </submittedName>
</protein>
<dbReference type="EMBL" id="JBBUTH010000010">
    <property type="protein sequence ID" value="MEK8052719.1"/>
    <property type="molecule type" value="Genomic_DNA"/>
</dbReference>
<sequence>MPHDVCRAGRALRAAWPVIALAAALSWPQAVPAQTRTQTDAQGATAAAAATPATRRLEGTLPSGARWLAEVPEGWRGSLLLFSHGYARGPANPARHVPRDEAAAALLAQGHALLGSSYARTGWAIEEAVPDQLAALDAFTQAVGRPKQVIAWGSSMGGLVTVALLEQHGARFAGGVALCASAAGTPGMMATSFDAAYAFKTLVAPGSDLPLRLNGAAAPVPAQRLAWQAAIDAAQATPLGRARSALAAALGQAPAWAVPGSPRPADDDVAARLAQLPRGLLEAVSLPRDDQERRAGGNFSGNAGVDYAALLAHSGQAAWVRERYAEAGASLDDDLATLARAPRVAADPPAAAYMARHYQPSGRPGAPLLLMQTVADAMTPAELSADYAHRAHAADAAAAGQGQAASLVASAWLERSGHCTFSTTEYQVALRALQLRIDSGRWAVAPEVLNAATRALGQPNADFTAQRAGPLPRTCAATPTACAAPDPRP</sequence>
<dbReference type="InterPro" id="IPR001375">
    <property type="entry name" value="Peptidase_S9_cat"/>
</dbReference>
<name>A0ABU9CLM2_9BURK</name>
<organism evidence="3 4">
    <name type="scientific">Pseudaquabacterium inlustre</name>
    <dbReference type="NCBI Taxonomy" id="2984192"/>
    <lineage>
        <taxon>Bacteria</taxon>
        <taxon>Pseudomonadati</taxon>
        <taxon>Pseudomonadota</taxon>
        <taxon>Betaproteobacteria</taxon>
        <taxon>Burkholderiales</taxon>
        <taxon>Sphaerotilaceae</taxon>
        <taxon>Pseudaquabacterium</taxon>
    </lineage>
</organism>
<dbReference type="Proteomes" id="UP001365405">
    <property type="component" value="Unassembled WGS sequence"/>
</dbReference>
<comment type="caution">
    <text evidence="3">The sequence shown here is derived from an EMBL/GenBank/DDBJ whole genome shotgun (WGS) entry which is preliminary data.</text>
</comment>
<dbReference type="Gene3D" id="3.40.50.1820">
    <property type="entry name" value="alpha/beta hydrolase"/>
    <property type="match status" value="1"/>
</dbReference>
<accession>A0ABU9CLM2</accession>
<evidence type="ECO:0000256" key="1">
    <source>
        <dbReference type="SAM" id="SignalP"/>
    </source>
</evidence>
<evidence type="ECO:0000313" key="4">
    <source>
        <dbReference type="Proteomes" id="UP001365405"/>
    </source>
</evidence>
<dbReference type="RefSeq" id="WP_341412441.1">
    <property type="nucleotide sequence ID" value="NZ_JBBUTH010000010.1"/>
</dbReference>
<feature type="chain" id="PRO_5045215934" evidence="1">
    <location>
        <begin position="23"/>
        <end position="489"/>
    </location>
</feature>